<dbReference type="SUPFAM" id="SSF47413">
    <property type="entry name" value="lambda repressor-like DNA-binding domains"/>
    <property type="match status" value="1"/>
</dbReference>
<evidence type="ECO:0000259" key="1">
    <source>
        <dbReference type="PROSITE" id="PS50943"/>
    </source>
</evidence>
<dbReference type="InterPro" id="IPR010982">
    <property type="entry name" value="Lambda_DNA-bd_dom_sf"/>
</dbReference>
<dbReference type="Pfam" id="PF01381">
    <property type="entry name" value="HTH_3"/>
    <property type="match status" value="1"/>
</dbReference>
<name>A0A926E6S0_9FIRM</name>
<comment type="caution">
    <text evidence="2">The sequence shown here is derived from an EMBL/GenBank/DDBJ whole genome shotgun (WGS) entry which is preliminary data.</text>
</comment>
<dbReference type="Proteomes" id="UP000610862">
    <property type="component" value="Unassembled WGS sequence"/>
</dbReference>
<feature type="domain" description="HTH cro/C1-type" evidence="1">
    <location>
        <begin position="18"/>
        <end position="62"/>
    </location>
</feature>
<gene>
    <name evidence="2" type="ORF">H8692_05470</name>
</gene>
<protein>
    <submittedName>
        <fullName evidence="2">Helix-turn-helix transcriptional regulator</fullName>
    </submittedName>
</protein>
<dbReference type="EMBL" id="JACRTA010000002">
    <property type="protein sequence ID" value="MBC8568213.1"/>
    <property type="molecule type" value="Genomic_DNA"/>
</dbReference>
<proteinExistence type="predicted"/>
<evidence type="ECO:0000313" key="2">
    <source>
        <dbReference type="EMBL" id="MBC8568213.1"/>
    </source>
</evidence>
<dbReference type="CDD" id="cd00093">
    <property type="entry name" value="HTH_XRE"/>
    <property type="match status" value="1"/>
</dbReference>
<dbReference type="InterPro" id="IPR001387">
    <property type="entry name" value="Cro/C1-type_HTH"/>
</dbReference>
<keyword evidence="3" id="KW-1185">Reference proteome</keyword>
<dbReference type="PROSITE" id="PS50943">
    <property type="entry name" value="HTH_CROC1"/>
    <property type="match status" value="1"/>
</dbReference>
<accession>A0A926E6S0</accession>
<dbReference type="GO" id="GO:0003677">
    <property type="term" value="F:DNA binding"/>
    <property type="evidence" value="ECO:0007669"/>
    <property type="project" value="InterPro"/>
</dbReference>
<dbReference type="Gene3D" id="1.10.260.40">
    <property type="entry name" value="lambda repressor-like DNA-binding domains"/>
    <property type="match status" value="1"/>
</dbReference>
<dbReference type="AlphaFoldDB" id="A0A926E6S0"/>
<reference evidence="2" key="1">
    <citation type="submission" date="2020-08" db="EMBL/GenBank/DDBJ databases">
        <title>Genome public.</title>
        <authorList>
            <person name="Liu C."/>
            <person name="Sun Q."/>
        </authorList>
    </citation>
    <scope>NUCLEOTIDE SEQUENCE</scope>
    <source>
        <strain evidence="2">NSJ-24</strain>
    </source>
</reference>
<organism evidence="2 3">
    <name type="scientific">Lentihominibacter hominis</name>
    <dbReference type="NCBI Taxonomy" id="2763645"/>
    <lineage>
        <taxon>Bacteria</taxon>
        <taxon>Bacillati</taxon>
        <taxon>Bacillota</taxon>
        <taxon>Clostridia</taxon>
        <taxon>Peptostreptococcales</taxon>
        <taxon>Anaerovoracaceae</taxon>
        <taxon>Lentihominibacter</taxon>
    </lineage>
</organism>
<dbReference type="SMART" id="SM00530">
    <property type="entry name" value="HTH_XRE"/>
    <property type="match status" value="1"/>
</dbReference>
<sequence length="65" mass="7303">MDLQKVSERLTKLRGDESQAKVAEVIGISASALSMYECGERMPRDEIKVKLAAYYKTTVEALFYA</sequence>
<evidence type="ECO:0000313" key="3">
    <source>
        <dbReference type="Proteomes" id="UP000610862"/>
    </source>
</evidence>